<name>A0A6P8J0T1_ACTTE</name>
<dbReference type="AlphaFoldDB" id="A0A6P8J0T1"/>
<protein>
    <submittedName>
        <fullName evidence="2">Uncharacterized protein LOC116307076 isoform X1</fullName>
    </submittedName>
</protein>
<dbReference type="KEGG" id="aten:116307076"/>
<dbReference type="InParanoid" id="A0A6P8J0T1"/>
<gene>
    <name evidence="2" type="primary">LOC116307076</name>
</gene>
<evidence type="ECO:0000313" key="1">
    <source>
        <dbReference type="Proteomes" id="UP000515163"/>
    </source>
</evidence>
<dbReference type="GeneID" id="116307076"/>
<proteinExistence type="predicted"/>
<keyword evidence="1" id="KW-1185">Reference proteome</keyword>
<reference evidence="2" key="1">
    <citation type="submission" date="2025-08" db="UniProtKB">
        <authorList>
            <consortium name="RefSeq"/>
        </authorList>
    </citation>
    <scope>IDENTIFICATION</scope>
    <source>
        <tissue evidence="2">Tentacle</tissue>
    </source>
</reference>
<organism evidence="1 2">
    <name type="scientific">Actinia tenebrosa</name>
    <name type="common">Australian red waratah sea anemone</name>
    <dbReference type="NCBI Taxonomy" id="6105"/>
    <lineage>
        <taxon>Eukaryota</taxon>
        <taxon>Metazoa</taxon>
        <taxon>Cnidaria</taxon>
        <taxon>Anthozoa</taxon>
        <taxon>Hexacorallia</taxon>
        <taxon>Actiniaria</taxon>
        <taxon>Actiniidae</taxon>
        <taxon>Actinia</taxon>
    </lineage>
</organism>
<evidence type="ECO:0000313" key="2">
    <source>
        <dbReference type="RefSeq" id="XP_031573079.1"/>
    </source>
</evidence>
<dbReference type="RefSeq" id="XP_031573079.1">
    <property type="nucleotide sequence ID" value="XM_031717219.1"/>
</dbReference>
<dbReference type="OrthoDB" id="5974265at2759"/>
<accession>A0A6P8J0T1</accession>
<sequence length="171" mass="20109">MAECVRNVDWKEDMELKEDLEQYVRRNYRQHETLDLMNVQYPIYAWSKRTLSRRLKFFGIKYVDYDTGVDEVKNAVEVEMKGPGKLLGYRAMHKKIRDVHGLNVPRNLVYDAIADVNPEGLESRGGVGKPKRPKRNKAFVTNGAVNVPALYLWRPRYFQWENPFSLNLDDE</sequence>
<dbReference type="Proteomes" id="UP000515163">
    <property type="component" value="Unplaced"/>
</dbReference>